<evidence type="ECO:0000313" key="2">
    <source>
        <dbReference type="EMBL" id="UZD40258.1"/>
    </source>
</evidence>
<dbReference type="InterPro" id="IPR002934">
    <property type="entry name" value="Polymerase_NTP_transf_dom"/>
</dbReference>
<evidence type="ECO:0000259" key="1">
    <source>
        <dbReference type="Pfam" id="PF01909"/>
    </source>
</evidence>
<dbReference type="Gene3D" id="3.30.460.10">
    <property type="entry name" value="Beta Polymerase, domain 2"/>
    <property type="match status" value="1"/>
</dbReference>
<feature type="domain" description="Polymerase nucleotidyl transferase" evidence="1">
    <location>
        <begin position="9"/>
        <end position="76"/>
    </location>
</feature>
<dbReference type="Pfam" id="PF01909">
    <property type="entry name" value="NTP_transf_2"/>
    <property type="match status" value="1"/>
</dbReference>
<organism evidence="2 3">
    <name type="scientific">Capnocytophaga ochracea</name>
    <dbReference type="NCBI Taxonomy" id="1018"/>
    <lineage>
        <taxon>Bacteria</taxon>
        <taxon>Pseudomonadati</taxon>
        <taxon>Bacteroidota</taxon>
        <taxon>Flavobacteriia</taxon>
        <taxon>Flavobacteriales</taxon>
        <taxon>Flavobacteriaceae</taxon>
        <taxon>Capnocytophaga</taxon>
    </lineage>
</organism>
<gene>
    <name evidence="2" type="ORF">OL231_08740</name>
</gene>
<dbReference type="Proteomes" id="UP001163262">
    <property type="component" value="Chromosome"/>
</dbReference>
<dbReference type="SUPFAM" id="SSF81301">
    <property type="entry name" value="Nucleotidyltransferase"/>
    <property type="match status" value="1"/>
</dbReference>
<dbReference type="RefSeq" id="WP_178977005.1">
    <property type="nucleotide sequence ID" value="NZ_CP110230.1"/>
</dbReference>
<evidence type="ECO:0000313" key="3">
    <source>
        <dbReference type="Proteomes" id="UP001163262"/>
    </source>
</evidence>
<protein>
    <submittedName>
        <fullName evidence="2">Nucleotidyltransferase domain-containing protein</fullName>
    </submittedName>
</protein>
<dbReference type="AlphaFoldDB" id="A0AA46W8T4"/>
<accession>A0AA46W8T4</accession>
<proteinExistence type="predicted"/>
<name>A0AA46W8T4_CAPOC</name>
<sequence>MNPKIIELVKEYIIENYSHQYATLITGSYAEGKETIYSDVDVIIFTTERIQKIIKTLNYKGITLQLIFFSVESIEYTLYEDFLSNKGVYIDMISKGFILLDHHHFLKHLKEYTTALKEKGSTPLSKDEDEKYRSKITSYLLDIEGVKDTKRIFFVALLLIDVLAEFKLRLLRQWGGTGKTKSEFLRKVAPTFFEELQIATQMFFEKGDKDKLITITKELLDSTGGKFIQELNFQEFAFSENMLVIQVSKVLHQKESAEIILAIVPFLKTLSINAYHFISSTDGFLYLIIEDFNKSQLQKLLNKFPNEQLIDIHYFYPQTCFNSLENYQKLLPFFEMLSKEAFHNLENENFKILKGLNLLITLRKIEKMSREEYLSFLKYLIDCWIIYCADDILINKAPETTIEKSTILKKYNSIFQNQKQYLKSTLKIDKSYHILSEALARIDNRVIPLYKTFLITPDFDETKKKKFCFCKNVLDYCYSILFIEPKFKAYLPYVALQIE</sequence>
<reference evidence="2" key="1">
    <citation type="submission" date="2022-10" db="EMBL/GenBank/DDBJ databases">
        <title>Complete genome sequence of Capnocytophaga ochracea KCOM 2812 isolated from actinomycosis lesion.</title>
        <authorList>
            <person name="Kook J.-K."/>
            <person name="Park S.-N."/>
            <person name="Lim Y.K."/>
        </authorList>
    </citation>
    <scope>NUCLEOTIDE SEQUENCE</scope>
    <source>
        <strain evidence="2">KCOM 28121</strain>
    </source>
</reference>
<dbReference type="GO" id="GO:0016779">
    <property type="term" value="F:nucleotidyltransferase activity"/>
    <property type="evidence" value="ECO:0007669"/>
    <property type="project" value="InterPro"/>
</dbReference>
<dbReference type="EMBL" id="CP110230">
    <property type="protein sequence ID" value="UZD40258.1"/>
    <property type="molecule type" value="Genomic_DNA"/>
</dbReference>
<dbReference type="InterPro" id="IPR043519">
    <property type="entry name" value="NT_sf"/>
</dbReference>